<evidence type="ECO:0000313" key="1">
    <source>
        <dbReference type="EMBL" id="MBB6676822.1"/>
    </source>
</evidence>
<dbReference type="NCBIfam" id="NF033524">
    <property type="entry name" value="lasso_PadeA_fam"/>
    <property type="match status" value="1"/>
</dbReference>
<keyword evidence="2" id="KW-1185">Reference proteome</keyword>
<sequence length="42" mass="4672">MNKEWTKPVLEALDIKMTLAGSPDTVRDFLDTDGHEELNGPS</sequence>
<dbReference type="AlphaFoldDB" id="A0A841T7E6"/>
<name>A0A841T7E6_9BACL</name>
<evidence type="ECO:0000313" key="2">
    <source>
        <dbReference type="Proteomes" id="UP000574133"/>
    </source>
</evidence>
<dbReference type="Proteomes" id="UP000574133">
    <property type="component" value="Unassembled WGS sequence"/>
</dbReference>
<dbReference type="RefSeq" id="WP_185178112.1">
    <property type="nucleotide sequence ID" value="NZ_CBCSEP010000001.1"/>
</dbReference>
<dbReference type="InterPro" id="IPR049825">
    <property type="entry name" value="Lasso_PadeA-like"/>
</dbReference>
<comment type="caution">
    <text evidence="1">The sequence shown here is derived from an EMBL/GenBank/DDBJ whole genome shotgun (WGS) entry which is preliminary data.</text>
</comment>
<protein>
    <submittedName>
        <fullName evidence="1">Paeninodin family lasso peptide</fullName>
    </submittedName>
</protein>
<accession>A0A841T7E6</accession>
<proteinExistence type="predicted"/>
<organism evidence="1 2">
    <name type="scientific">Cohnella lubricantis</name>
    <dbReference type="NCBI Taxonomy" id="2163172"/>
    <lineage>
        <taxon>Bacteria</taxon>
        <taxon>Bacillati</taxon>
        <taxon>Bacillota</taxon>
        <taxon>Bacilli</taxon>
        <taxon>Bacillales</taxon>
        <taxon>Paenibacillaceae</taxon>
        <taxon>Cohnella</taxon>
    </lineage>
</organism>
<gene>
    <name evidence="1" type="ORF">H4Q31_05690</name>
</gene>
<dbReference type="EMBL" id="JACJVN010000023">
    <property type="protein sequence ID" value="MBB6676822.1"/>
    <property type="molecule type" value="Genomic_DNA"/>
</dbReference>
<reference evidence="1 2" key="1">
    <citation type="submission" date="2020-08" db="EMBL/GenBank/DDBJ databases">
        <title>Cohnella phylogeny.</title>
        <authorList>
            <person name="Dunlap C."/>
        </authorList>
    </citation>
    <scope>NUCLEOTIDE SEQUENCE [LARGE SCALE GENOMIC DNA]</scope>
    <source>
        <strain evidence="1 2">DSM 103658</strain>
    </source>
</reference>